<sequence>MAQKLLHIFRNTPLGRETLLQSIFFCKQMGVLPTVYIPESTKFLMYFENDVVQVDLDPSYLNDPETAVAHAEQLLNAAKIKPERFSPKNYTASTLPDIPTNFEFMCCPRSISDLSSKIGLGYIGPRVRRIIQAARFPVLITSPVYKPWNRVAVFFGGSANAVNALRLGIRTAKRTGMPLDIFTQAGKTKASEYRAIVRDEGMEKQLEKVLREWVFFDKGRFEDNLYEVPHDALVVLGAYGHGIIRDIMFGSMMEKIQSTISNNLLIAGPKYTVAG</sequence>
<dbReference type="AlphaFoldDB" id="A0A5K7YRI6"/>
<dbReference type="SUPFAM" id="SSF52402">
    <property type="entry name" value="Adenine nucleotide alpha hydrolases-like"/>
    <property type="match status" value="1"/>
</dbReference>
<evidence type="ECO:0000313" key="2">
    <source>
        <dbReference type="Proteomes" id="UP000427906"/>
    </source>
</evidence>
<protein>
    <recommendedName>
        <fullName evidence="3">Universal stress protein UspA</fullName>
    </recommendedName>
</protein>
<organism evidence="1 2">
    <name type="scientific">Desulfosarcina alkanivorans</name>
    <dbReference type="NCBI Taxonomy" id="571177"/>
    <lineage>
        <taxon>Bacteria</taxon>
        <taxon>Pseudomonadati</taxon>
        <taxon>Thermodesulfobacteriota</taxon>
        <taxon>Desulfobacteria</taxon>
        <taxon>Desulfobacterales</taxon>
        <taxon>Desulfosarcinaceae</taxon>
        <taxon>Desulfosarcina</taxon>
    </lineage>
</organism>
<accession>A0A5K7YRI6</accession>
<dbReference type="Proteomes" id="UP000427906">
    <property type="component" value="Chromosome"/>
</dbReference>
<dbReference type="Gene3D" id="3.40.50.12370">
    <property type="match status" value="1"/>
</dbReference>
<dbReference type="KEGG" id="dalk:DSCA_63420"/>
<dbReference type="OrthoDB" id="9804721at2"/>
<dbReference type="EMBL" id="AP021874">
    <property type="protein sequence ID" value="BBO72412.1"/>
    <property type="molecule type" value="Genomic_DNA"/>
</dbReference>
<evidence type="ECO:0008006" key="3">
    <source>
        <dbReference type="Google" id="ProtNLM"/>
    </source>
</evidence>
<name>A0A5K7YRI6_9BACT</name>
<keyword evidence="2" id="KW-1185">Reference proteome</keyword>
<proteinExistence type="predicted"/>
<reference evidence="1 2" key="1">
    <citation type="submission" date="2019-11" db="EMBL/GenBank/DDBJ databases">
        <title>Comparative genomics of hydrocarbon-degrading Desulfosarcina strains.</title>
        <authorList>
            <person name="Watanabe M."/>
            <person name="Kojima H."/>
            <person name="Fukui M."/>
        </authorList>
    </citation>
    <scope>NUCLEOTIDE SEQUENCE [LARGE SCALE GENOMIC DNA]</scope>
    <source>
        <strain evidence="1 2">PL12</strain>
    </source>
</reference>
<gene>
    <name evidence="1" type="ORF">DSCA_63420</name>
</gene>
<evidence type="ECO:0000313" key="1">
    <source>
        <dbReference type="EMBL" id="BBO72412.1"/>
    </source>
</evidence>
<dbReference type="RefSeq" id="WP_155320112.1">
    <property type="nucleotide sequence ID" value="NZ_AP021874.1"/>
</dbReference>